<dbReference type="Proteomes" id="UP001285908">
    <property type="component" value="Unassembled WGS sequence"/>
</dbReference>
<evidence type="ECO:0000256" key="1">
    <source>
        <dbReference type="SAM" id="MobiDB-lite"/>
    </source>
</evidence>
<feature type="compositionally biased region" description="Basic and acidic residues" evidence="1">
    <location>
        <begin position="238"/>
        <end position="255"/>
    </location>
</feature>
<keyword evidence="3" id="KW-1185">Reference proteome</keyword>
<dbReference type="RefSeq" id="XP_062687943.1">
    <property type="nucleotide sequence ID" value="XM_062840589.1"/>
</dbReference>
<evidence type="ECO:0000313" key="2">
    <source>
        <dbReference type="EMBL" id="KAK3484917.1"/>
    </source>
</evidence>
<feature type="compositionally biased region" description="Polar residues" evidence="1">
    <location>
        <begin position="103"/>
        <end position="117"/>
    </location>
</feature>
<feature type="region of interest" description="Disordered" evidence="1">
    <location>
        <begin position="234"/>
        <end position="255"/>
    </location>
</feature>
<reference evidence="2 3" key="1">
    <citation type="journal article" date="2023" name="Mol. Phylogenet. Evol.">
        <title>Genome-scale phylogeny and comparative genomics of the fungal order Sordariales.</title>
        <authorList>
            <person name="Hensen N."/>
            <person name="Bonometti L."/>
            <person name="Westerberg I."/>
            <person name="Brannstrom I.O."/>
            <person name="Guillou S."/>
            <person name="Cros-Aarteil S."/>
            <person name="Calhoun S."/>
            <person name="Haridas S."/>
            <person name="Kuo A."/>
            <person name="Mondo S."/>
            <person name="Pangilinan J."/>
            <person name="Riley R."/>
            <person name="LaButti K."/>
            <person name="Andreopoulos B."/>
            <person name="Lipzen A."/>
            <person name="Chen C."/>
            <person name="Yan M."/>
            <person name="Daum C."/>
            <person name="Ng V."/>
            <person name="Clum A."/>
            <person name="Steindorff A."/>
            <person name="Ohm R.A."/>
            <person name="Martin F."/>
            <person name="Silar P."/>
            <person name="Natvig D.O."/>
            <person name="Lalanne C."/>
            <person name="Gautier V."/>
            <person name="Ament-Velasquez S.L."/>
            <person name="Kruys A."/>
            <person name="Hutchinson M.I."/>
            <person name="Powell A.J."/>
            <person name="Barry K."/>
            <person name="Miller A.N."/>
            <person name="Grigoriev I.V."/>
            <person name="Debuchy R."/>
            <person name="Gladieux P."/>
            <person name="Hiltunen Thoren M."/>
            <person name="Johannesson H."/>
        </authorList>
    </citation>
    <scope>NUCLEOTIDE SEQUENCE [LARGE SCALE GENOMIC DNA]</scope>
    <source>
        <strain evidence="2 3">FGSC 10403</strain>
    </source>
</reference>
<sequence length="255" mass="27690">MQRVRCRGHSGDCGDGKDKKPVFFTFHDHSGFFKEEVLSPPSGDNCAASAPLEISFPNDDSFAMKAIFYALALPGQFMSTPNSVLVGRLTIMLTQIPRQSCRSNNYGNSYPGQQGNFRHQKKTSTYHSSSSSGAASNTQPQTTAAHAWQTTCYVGNLTPYTTQNDLVPAEPVGGTAALKPSHLPATAPRWGFGTPPSCFHNGLLAALRSRKLNSQTIGGWELWSPLATTPPLAMVPRSSRDLRGEMLEEEGRREG</sequence>
<organism evidence="2 3">
    <name type="scientific">Neurospora hispaniola</name>
    <dbReference type="NCBI Taxonomy" id="588809"/>
    <lineage>
        <taxon>Eukaryota</taxon>
        <taxon>Fungi</taxon>
        <taxon>Dikarya</taxon>
        <taxon>Ascomycota</taxon>
        <taxon>Pezizomycotina</taxon>
        <taxon>Sordariomycetes</taxon>
        <taxon>Sordariomycetidae</taxon>
        <taxon>Sordariales</taxon>
        <taxon>Sordariaceae</taxon>
        <taxon>Neurospora</taxon>
    </lineage>
</organism>
<dbReference type="GeneID" id="87878211"/>
<protein>
    <submittedName>
        <fullName evidence="2">Uncharacterized protein</fullName>
    </submittedName>
</protein>
<proteinExistence type="predicted"/>
<evidence type="ECO:0000313" key="3">
    <source>
        <dbReference type="Proteomes" id="UP001285908"/>
    </source>
</evidence>
<comment type="caution">
    <text evidence="2">The sequence shown here is derived from an EMBL/GenBank/DDBJ whole genome shotgun (WGS) entry which is preliminary data.</text>
</comment>
<name>A0AAJ0HYI0_9PEZI</name>
<gene>
    <name evidence="2" type="ORF">B0T23DRAFT_436801</name>
</gene>
<accession>A0AAJ0HYI0</accession>
<dbReference type="EMBL" id="JAULSX010000012">
    <property type="protein sequence ID" value="KAK3484917.1"/>
    <property type="molecule type" value="Genomic_DNA"/>
</dbReference>
<dbReference type="AlphaFoldDB" id="A0AAJ0HYI0"/>
<feature type="region of interest" description="Disordered" evidence="1">
    <location>
        <begin position="103"/>
        <end position="141"/>
    </location>
</feature>